<feature type="region of interest" description="Disordered" evidence="2">
    <location>
        <begin position="128"/>
        <end position="280"/>
    </location>
</feature>
<proteinExistence type="predicted"/>
<dbReference type="GO" id="GO:0005643">
    <property type="term" value="C:nuclear pore"/>
    <property type="evidence" value="ECO:0007669"/>
    <property type="project" value="TreeGrafter"/>
</dbReference>
<feature type="region of interest" description="Disordered" evidence="2">
    <location>
        <begin position="631"/>
        <end position="677"/>
    </location>
</feature>
<evidence type="ECO:0000313" key="4">
    <source>
        <dbReference type="Proteomes" id="UP000287972"/>
    </source>
</evidence>
<dbReference type="GO" id="GO:0006406">
    <property type="term" value="P:mRNA export from nucleus"/>
    <property type="evidence" value="ECO:0007669"/>
    <property type="project" value="TreeGrafter"/>
</dbReference>
<dbReference type="AlphaFoldDB" id="A0A428SCU3"/>
<name>A0A428SCU3_9HYPO</name>
<comment type="caution">
    <text evidence="3">The sequence shown here is derived from an EMBL/GenBank/DDBJ whole genome shotgun (WGS) entry which is preliminary data.</text>
</comment>
<feature type="compositionally biased region" description="Polar residues" evidence="2">
    <location>
        <begin position="605"/>
        <end position="622"/>
    </location>
</feature>
<feature type="coiled-coil region" evidence="1">
    <location>
        <begin position="69"/>
        <end position="96"/>
    </location>
</feature>
<feature type="compositionally biased region" description="Acidic residues" evidence="2">
    <location>
        <begin position="131"/>
        <end position="144"/>
    </location>
</feature>
<dbReference type="PANTHER" id="PTHR18898:SF2">
    <property type="entry name" value="NUCLEOPROTEIN TPR"/>
    <property type="match status" value="1"/>
</dbReference>
<feature type="compositionally biased region" description="Polar residues" evidence="2">
    <location>
        <begin position="180"/>
        <end position="192"/>
    </location>
</feature>
<feature type="compositionally biased region" description="Low complexity" evidence="2">
    <location>
        <begin position="735"/>
        <end position="758"/>
    </location>
</feature>
<reference evidence="3 4" key="1">
    <citation type="submission" date="2017-06" db="EMBL/GenBank/DDBJ databases">
        <title>Comparative genomic analysis of Ambrosia Fusariam Clade fungi.</title>
        <authorList>
            <person name="Stajich J.E."/>
            <person name="Carrillo J."/>
            <person name="Kijimoto T."/>
            <person name="Eskalen A."/>
            <person name="O'Donnell K."/>
            <person name="Kasson M."/>
        </authorList>
    </citation>
    <scope>NUCLEOTIDE SEQUENCE [LARGE SCALE GENOMIC DNA]</scope>
    <source>
        <strain evidence="3 4">NRRL62606</strain>
    </source>
</reference>
<sequence>MSSIAETASAKQSKVTAWFAECQQKQKIKTSQEIFQEKHAAQRAVIDQELRSLIGLDPETDVIAVGDRLVQYAGKLKELEQQHAATKEINDRAFAKEVEERHKGFFTSFVDIVGVELVGRWMRELQGESAPVEEDTPMLEDPDPLPETSGTQEGQTQSPKAPANRDAEARKNQERAPKANQATGSNQNQSTPNRERSRDQTTSEHRRHPEERQTPYSSSPRPRQAQPETSSRPSPSQQNGTPAQRQSGPLSSGSHRKRPASPSGERNEEEKRPRVEEALTQRSIDFDEVFQDGEAEIKYTIARYPRKDGNWYILECKEHGQHFTNDPILGAAKHLATAVHGNLPRKHELAVSILGTLVKNCTPELVENNNEVAQEAFDQGLGIPVSTKRFKRPRFDGGTAEPRAAMPGHPHTRSSQVVSGIMNPQAGEIYAAYWKSSRSFYAVLILPWGSFQDIGFKGSLLDTGLLVDTPSCYVVDGETAEWAEGYEDGGRLVSKRQFPVLYFDELKFPEESSVGWVHVADLKHFDPNDMSILQRDSVSEFIETQKSQNPDTIVRIGLESPVPGVESDILERGEQLHMGTLTGSPGNDNGVDDHEEPRQDLTHQDVFTTPPQETPQPDSGEQNAVAEANADKATTNEDPIFTANKEVNPPEPATYSGNTTRDDPIIVEDDDSSDPEIEGLMNFQPLNNATDLIASGNDFLRPHSRDSLLDSLLQDKDMGNTATANGTSPTMPTNQSVPSQPAPQTSSSSSSRNHCQQPRSEHQIGTSPPVTTIHPVAIAPKPRTTPPATNVSTDKRAPPSMISTRYNAPPPATATTASNPKRPLAPKHSVSRTQSSPIPASLMPDDDYLQQLAAQAVVSTHSEIFKRSELLPRIQPRPTSSSFAATPRSFEMGPENDRSESVPHQARKSSGFFDAVLGPRAGFVEPNGRPQSASGSPRY</sequence>
<feature type="region of interest" description="Disordered" evidence="2">
    <location>
        <begin position="578"/>
        <end position="597"/>
    </location>
</feature>
<feature type="compositionally biased region" description="Polar residues" evidence="2">
    <location>
        <begin position="214"/>
        <end position="253"/>
    </location>
</feature>
<feature type="region of interest" description="Disordered" evidence="2">
    <location>
        <begin position="605"/>
        <end position="624"/>
    </location>
</feature>
<accession>A0A428SCU3</accession>
<feature type="region of interest" description="Disordered" evidence="2">
    <location>
        <begin position="392"/>
        <end position="416"/>
    </location>
</feature>
<gene>
    <name evidence="3" type="ORF">CEP51_002144</name>
</gene>
<keyword evidence="4" id="KW-1185">Reference proteome</keyword>
<organism evidence="3 4">
    <name type="scientific">Fusarium floridanum</name>
    <dbReference type="NCBI Taxonomy" id="1325733"/>
    <lineage>
        <taxon>Eukaryota</taxon>
        <taxon>Fungi</taxon>
        <taxon>Dikarya</taxon>
        <taxon>Ascomycota</taxon>
        <taxon>Pezizomycotina</taxon>
        <taxon>Sordariomycetes</taxon>
        <taxon>Hypocreomycetidae</taxon>
        <taxon>Hypocreales</taxon>
        <taxon>Nectriaceae</taxon>
        <taxon>Fusarium</taxon>
        <taxon>Fusarium solani species complex</taxon>
    </lineage>
</organism>
<dbReference type="PANTHER" id="PTHR18898">
    <property type="entry name" value="NUCLEOPROTEIN TPR-RELATED"/>
    <property type="match status" value="1"/>
</dbReference>
<feature type="compositionally biased region" description="Basic and acidic residues" evidence="2">
    <location>
        <begin position="163"/>
        <end position="177"/>
    </location>
</feature>
<feature type="region of interest" description="Disordered" evidence="2">
    <location>
        <begin position="715"/>
        <end position="844"/>
    </location>
</feature>
<dbReference type="GO" id="GO:0017056">
    <property type="term" value="F:structural constituent of nuclear pore"/>
    <property type="evidence" value="ECO:0007669"/>
    <property type="project" value="TreeGrafter"/>
</dbReference>
<evidence type="ECO:0000256" key="2">
    <source>
        <dbReference type="SAM" id="MobiDB-lite"/>
    </source>
</evidence>
<feature type="compositionally biased region" description="Polar residues" evidence="2">
    <location>
        <begin position="720"/>
        <end position="734"/>
    </location>
</feature>
<feature type="region of interest" description="Disordered" evidence="2">
    <location>
        <begin position="875"/>
        <end position="939"/>
    </location>
</feature>
<feature type="compositionally biased region" description="Polar residues" evidence="2">
    <location>
        <begin position="148"/>
        <end position="159"/>
    </location>
</feature>
<dbReference type="Proteomes" id="UP000287972">
    <property type="component" value="Unassembled WGS sequence"/>
</dbReference>
<protein>
    <submittedName>
        <fullName evidence="3">Uncharacterized protein</fullName>
    </submittedName>
</protein>
<feature type="compositionally biased region" description="Basic and acidic residues" evidence="2">
    <location>
        <begin position="265"/>
        <end position="279"/>
    </location>
</feature>
<dbReference type="EMBL" id="NKCL01000030">
    <property type="protein sequence ID" value="RSL87597.1"/>
    <property type="molecule type" value="Genomic_DNA"/>
</dbReference>
<feature type="compositionally biased region" description="Acidic residues" evidence="2">
    <location>
        <begin position="665"/>
        <end position="677"/>
    </location>
</feature>
<evidence type="ECO:0000313" key="3">
    <source>
        <dbReference type="EMBL" id="RSL87597.1"/>
    </source>
</evidence>
<evidence type="ECO:0000256" key="1">
    <source>
        <dbReference type="SAM" id="Coils"/>
    </source>
</evidence>
<feature type="compositionally biased region" description="Polar residues" evidence="2">
    <location>
        <begin position="929"/>
        <end position="939"/>
    </location>
</feature>
<feature type="compositionally biased region" description="Basic and acidic residues" evidence="2">
    <location>
        <begin position="193"/>
        <end position="213"/>
    </location>
</feature>
<keyword evidence="1" id="KW-0175">Coiled coil</keyword>